<dbReference type="eggNOG" id="ENOG503355I">
    <property type="taxonomic scope" value="Bacteria"/>
</dbReference>
<protein>
    <recommendedName>
        <fullName evidence="3">HMA domain-containing protein</fullName>
    </recommendedName>
</protein>
<dbReference type="GeneID" id="78507844"/>
<keyword evidence="2" id="KW-1185">Reference proteome</keyword>
<dbReference type="GO" id="GO:0046872">
    <property type="term" value="F:metal ion binding"/>
    <property type="evidence" value="ECO:0007669"/>
    <property type="project" value="InterPro"/>
</dbReference>
<evidence type="ECO:0008006" key="3">
    <source>
        <dbReference type="Google" id="ProtNLM"/>
    </source>
</evidence>
<organism evidence="1 2">
    <name type="scientific">Megamonas hypermegale</name>
    <dbReference type="NCBI Taxonomy" id="158847"/>
    <lineage>
        <taxon>Bacteria</taxon>
        <taxon>Bacillati</taxon>
        <taxon>Bacillota</taxon>
        <taxon>Negativicutes</taxon>
        <taxon>Selenomonadales</taxon>
        <taxon>Selenomonadaceae</taxon>
        <taxon>Megamonas</taxon>
    </lineage>
</organism>
<accession>A0A239U1D2</accession>
<dbReference type="AlphaFoldDB" id="A0A239U1D2"/>
<dbReference type="SUPFAM" id="SSF55008">
    <property type="entry name" value="HMA, heavy metal-associated domain"/>
    <property type="match status" value="1"/>
</dbReference>
<proteinExistence type="predicted"/>
<gene>
    <name evidence="1" type="ORF">SAMEA4364220_01856</name>
</gene>
<evidence type="ECO:0000313" key="2">
    <source>
        <dbReference type="Proteomes" id="UP000215383"/>
    </source>
</evidence>
<dbReference type="RefSeq" id="WP_027889014.1">
    <property type="nucleotide sequence ID" value="NZ_CALXYH010000014.1"/>
</dbReference>
<sequence length="80" mass="8751">MCLTCGCLFGGKGNKLRFKVEGYTKENAKELKESLLGLPGVYNVHIHAHNGETTINYNPAKTPLTQLTAEFSQRGLTALL</sequence>
<dbReference type="Gene3D" id="3.30.70.100">
    <property type="match status" value="1"/>
</dbReference>
<evidence type="ECO:0000313" key="1">
    <source>
        <dbReference type="EMBL" id="SNV03746.1"/>
    </source>
</evidence>
<dbReference type="EMBL" id="LT906446">
    <property type="protein sequence ID" value="SNV03746.1"/>
    <property type="molecule type" value="Genomic_DNA"/>
</dbReference>
<dbReference type="Proteomes" id="UP000215383">
    <property type="component" value="Chromosome 1"/>
</dbReference>
<dbReference type="InterPro" id="IPR036163">
    <property type="entry name" value="HMA_dom_sf"/>
</dbReference>
<name>A0A239U1D2_9FIRM</name>
<reference evidence="1 2" key="1">
    <citation type="submission" date="2017-06" db="EMBL/GenBank/DDBJ databases">
        <authorList>
            <consortium name="Pathogen Informatics"/>
        </authorList>
    </citation>
    <scope>NUCLEOTIDE SEQUENCE [LARGE SCALE GENOMIC DNA]</scope>
    <source>
        <strain evidence="1 2">NCTC10570</strain>
    </source>
</reference>